<gene>
    <name evidence="9" type="ORF">FYJ73_12070</name>
</gene>
<evidence type="ECO:0000256" key="3">
    <source>
        <dbReference type="ARBA" id="ARBA00022722"/>
    </source>
</evidence>
<comment type="similarity">
    <text evidence="7">Belongs to the PINc/VapC protein family.</text>
</comment>
<dbReference type="GO" id="GO:0016787">
    <property type="term" value="F:hydrolase activity"/>
    <property type="evidence" value="ECO:0007669"/>
    <property type="project" value="UniProtKB-KW"/>
</dbReference>
<evidence type="ECO:0000256" key="2">
    <source>
        <dbReference type="ARBA" id="ARBA00022649"/>
    </source>
</evidence>
<dbReference type="Gene3D" id="3.40.50.1010">
    <property type="entry name" value="5'-nuclease"/>
    <property type="match status" value="1"/>
</dbReference>
<keyword evidence="3" id="KW-0540">Nuclease</keyword>
<dbReference type="InterPro" id="IPR002716">
    <property type="entry name" value="PIN_dom"/>
</dbReference>
<evidence type="ECO:0000256" key="1">
    <source>
        <dbReference type="ARBA" id="ARBA00001946"/>
    </source>
</evidence>
<evidence type="ECO:0000256" key="4">
    <source>
        <dbReference type="ARBA" id="ARBA00022723"/>
    </source>
</evidence>
<evidence type="ECO:0000256" key="7">
    <source>
        <dbReference type="ARBA" id="ARBA00038093"/>
    </source>
</evidence>
<dbReference type="Proteomes" id="UP000438914">
    <property type="component" value="Unassembled WGS sequence"/>
</dbReference>
<dbReference type="AlphaFoldDB" id="A0A7K0KIT7"/>
<sequence length="138" mass="15739">MSQYLLDTNVCIEVLRGNPMIKQQILNIGTDSCYISEITVIELKVGQELARKKAKQGQFKKQFVEEFIQSLNIIPISCAIDFFAHEKVRLQLEGTPAHNNFDLLIGCTAAVCNMTMVTENIKDFKRIDGINIENWMTR</sequence>
<dbReference type="PANTHER" id="PTHR33653:SF1">
    <property type="entry name" value="RIBONUCLEASE VAPC2"/>
    <property type="match status" value="1"/>
</dbReference>
<organism evidence="9 10">
    <name type="scientific">Hallella mizrahii</name>
    <dbReference type="NCBI Taxonomy" id="2606637"/>
    <lineage>
        <taxon>Bacteria</taxon>
        <taxon>Pseudomonadati</taxon>
        <taxon>Bacteroidota</taxon>
        <taxon>Bacteroidia</taxon>
        <taxon>Bacteroidales</taxon>
        <taxon>Prevotellaceae</taxon>
        <taxon>Hallella</taxon>
    </lineage>
</organism>
<evidence type="ECO:0000259" key="8">
    <source>
        <dbReference type="Pfam" id="PF01850"/>
    </source>
</evidence>
<keyword evidence="2" id="KW-1277">Toxin-antitoxin system</keyword>
<dbReference type="Pfam" id="PF01850">
    <property type="entry name" value="PIN"/>
    <property type="match status" value="1"/>
</dbReference>
<reference evidence="9 10" key="1">
    <citation type="submission" date="2019-08" db="EMBL/GenBank/DDBJ databases">
        <title>In-depth cultivation of the pig gut microbiome towards novel bacterial diversity and tailored functional studies.</title>
        <authorList>
            <person name="Wylensek D."/>
            <person name="Hitch T.C.A."/>
            <person name="Clavel T."/>
        </authorList>
    </citation>
    <scope>NUCLEOTIDE SEQUENCE [LARGE SCALE GENOMIC DNA]</scope>
    <source>
        <strain evidence="9 10">LKV-178-WT-2A</strain>
    </source>
</reference>
<accession>A0A7K0KIT7</accession>
<dbReference type="RefSeq" id="WP_154534977.1">
    <property type="nucleotide sequence ID" value="NZ_VUNG01000036.1"/>
</dbReference>
<evidence type="ECO:0000256" key="5">
    <source>
        <dbReference type="ARBA" id="ARBA00022801"/>
    </source>
</evidence>
<evidence type="ECO:0000313" key="9">
    <source>
        <dbReference type="EMBL" id="MST85390.1"/>
    </source>
</evidence>
<keyword evidence="6" id="KW-0460">Magnesium</keyword>
<comment type="cofactor">
    <cofactor evidence="1">
        <name>Mg(2+)</name>
        <dbReference type="ChEBI" id="CHEBI:18420"/>
    </cofactor>
</comment>
<evidence type="ECO:0000313" key="10">
    <source>
        <dbReference type="Proteomes" id="UP000438914"/>
    </source>
</evidence>
<dbReference type="InterPro" id="IPR050556">
    <property type="entry name" value="Type_II_TA_system_RNase"/>
</dbReference>
<keyword evidence="10" id="KW-1185">Reference proteome</keyword>
<feature type="domain" description="PIN" evidence="8">
    <location>
        <begin position="4"/>
        <end position="129"/>
    </location>
</feature>
<dbReference type="EMBL" id="VUNG01000036">
    <property type="protein sequence ID" value="MST85390.1"/>
    <property type="molecule type" value="Genomic_DNA"/>
</dbReference>
<keyword evidence="4" id="KW-0479">Metal-binding</keyword>
<name>A0A7K0KIT7_9BACT</name>
<dbReference type="SUPFAM" id="SSF88723">
    <property type="entry name" value="PIN domain-like"/>
    <property type="match status" value="1"/>
</dbReference>
<dbReference type="PANTHER" id="PTHR33653">
    <property type="entry name" value="RIBONUCLEASE VAPC2"/>
    <property type="match status" value="1"/>
</dbReference>
<dbReference type="GO" id="GO:0004518">
    <property type="term" value="F:nuclease activity"/>
    <property type="evidence" value="ECO:0007669"/>
    <property type="project" value="UniProtKB-KW"/>
</dbReference>
<proteinExistence type="inferred from homology"/>
<dbReference type="InterPro" id="IPR029060">
    <property type="entry name" value="PIN-like_dom_sf"/>
</dbReference>
<dbReference type="GO" id="GO:0046872">
    <property type="term" value="F:metal ion binding"/>
    <property type="evidence" value="ECO:0007669"/>
    <property type="project" value="UniProtKB-KW"/>
</dbReference>
<comment type="caution">
    <text evidence="9">The sequence shown here is derived from an EMBL/GenBank/DDBJ whole genome shotgun (WGS) entry which is preliminary data.</text>
</comment>
<protein>
    <submittedName>
        <fullName evidence="9">Type II toxin-antitoxin system VapC family toxin</fullName>
    </submittedName>
</protein>
<evidence type="ECO:0000256" key="6">
    <source>
        <dbReference type="ARBA" id="ARBA00022842"/>
    </source>
</evidence>
<keyword evidence="5" id="KW-0378">Hydrolase</keyword>